<dbReference type="EMBL" id="VIEB01000336">
    <property type="protein sequence ID" value="TQD94798.1"/>
    <property type="molecule type" value="Genomic_DNA"/>
</dbReference>
<dbReference type="STRING" id="106549.A0A540M7Z5"/>
<dbReference type="PANTHER" id="PTHR15503:SF22">
    <property type="entry name" value="TRANSPOSON TY3-I GAG POLYPROTEIN"/>
    <property type="match status" value="1"/>
</dbReference>
<evidence type="ECO:0000256" key="1">
    <source>
        <dbReference type="SAM" id="Coils"/>
    </source>
</evidence>
<evidence type="ECO:0000313" key="5">
    <source>
        <dbReference type="Proteomes" id="UP000315295"/>
    </source>
</evidence>
<dbReference type="Pfam" id="PF03732">
    <property type="entry name" value="Retrotrans_gag"/>
    <property type="match status" value="1"/>
</dbReference>
<organism evidence="4 5">
    <name type="scientific">Malus baccata</name>
    <name type="common">Siberian crab apple</name>
    <name type="synonym">Pyrus baccata</name>
    <dbReference type="NCBI Taxonomy" id="106549"/>
    <lineage>
        <taxon>Eukaryota</taxon>
        <taxon>Viridiplantae</taxon>
        <taxon>Streptophyta</taxon>
        <taxon>Embryophyta</taxon>
        <taxon>Tracheophyta</taxon>
        <taxon>Spermatophyta</taxon>
        <taxon>Magnoliopsida</taxon>
        <taxon>eudicotyledons</taxon>
        <taxon>Gunneridae</taxon>
        <taxon>Pentapetalae</taxon>
        <taxon>rosids</taxon>
        <taxon>fabids</taxon>
        <taxon>Rosales</taxon>
        <taxon>Rosaceae</taxon>
        <taxon>Amygdaloideae</taxon>
        <taxon>Maleae</taxon>
        <taxon>Malus</taxon>
    </lineage>
</organism>
<keyword evidence="1" id="KW-0175">Coiled coil</keyword>
<feature type="domain" description="Retrotransposon gag" evidence="3">
    <location>
        <begin position="141"/>
        <end position="230"/>
    </location>
</feature>
<dbReference type="Gene3D" id="2.40.70.10">
    <property type="entry name" value="Acid Proteases"/>
    <property type="match status" value="1"/>
</dbReference>
<name>A0A540M7Z5_MALBA</name>
<accession>A0A540M7Z5</accession>
<dbReference type="PANTHER" id="PTHR15503">
    <property type="entry name" value="LDOC1 RELATED"/>
    <property type="match status" value="1"/>
</dbReference>
<evidence type="ECO:0000313" key="4">
    <source>
        <dbReference type="EMBL" id="TQD94798.1"/>
    </source>
</evidence>
<protein>
    <recommendedName>
        <fullName evidence="3">Retrotransposon gag domain-containing protein</fullName>
    </recommendedName>
</protein>
<feature type="region of interest" description="Disordered" evidence="2">
    <location>
        <begin position="58"/>
        <end position="88"/>
    </location>
</feature>
<gene>
    <name evidence="4" type="ORF">C1H46_019591</name>
</gene>
<feature type="compositionally biased region" description="Polar residues" evidence="2">
    <location>
        <begin position="72"/>
        <end position="88"/>
    </location>
</feature>
<dbReference type="CDD" id="cd00303">
    <property type="entry name" value="retropepsin_like"/>
    <property type="match status" value="1"/>
</dbReference>
<evidence type="ECO:0000259" key="3">
    <source>
        <dbReference type="Pfam" id="PF03732"/>
    </source>
</evidence>
<feature type="coiled-coil region" evidence="1">
    <location>
        <begin position="7"/>
        <end position="34"/>
    </location>
</feature>
<feature type="compositionally biased region" description="Low complexity" evidence="2">
    <location>
        <begin position="58"/>
        <end position="67"/>
    </location>
</feature>
<dbReference type="AlphaFoldDB" id="A0A540M7Z5"/>
<dbReference type="InterPro" id="IPR021109">
    <property type="entry name" value="Peptidase_aspartic_dom_sf"/>
</dbReference>
<dbReference type="InterPro" id="IPR005162">
    <property type="entry name" value="Retrotrans_gag_dom"/>
</dbReference>
<sequence length="428" mass="48641">MTRLASRRTMESRVSKLESLFEEFQKEFKESRSEFHESRMEFHATHELILQQLHSLSSKGGSVGESSEATHSDPNLQMGTNPNFAPNSCRQEFATNASNPRQPFLKMDFPRFGDGDEPLGWIYKAEHYFDFFNIEEFKKVKMASFHLEGEPLQWFQWANCTANYPKWEDFTRALCQEFGPSEFDDAAESLVKLRQTGSLRDYVLDFKRLANRTRDMTHSLLKSCLIGGLKPEMRHDVKILKPRDVLEATAYAQQLDAKFSDLKVKSFPRSFVNSFSPTSLQTVNIGTNGEIKIKPDTVRRLTPEQVEYSKKHGLCFHCKEKYARGHSCEKKQLLLIDVHTPDDNESSDDENLEPEITSYALFGTPAPTSIKTMKVLGCIKNCPVIILIDSGSSNNFIDSSLVKKINGHLDTSHSFSVKIADGGKVNTI</sequence>
<proteinExistence type="predicted"/>
<dbReference type="InterPro" id="IPR032567">
    <property type="entry name" value="RTL1-rel"/>
</dbReference>
<comment type="caution">
    <text evidence="4">The sequence shown here is derived from an EMBL/GenBank/DDBJ whole genome shotgun (WGS) entry which is preliminary data.</text>
</comment>
<dbReference type="Proteomes" id="UP000315295">
    <property type="component" value="Unassembled WGS sequence"/>
</dbReference>
<evidence type="ECO:0000256" key="2">
    <source>
        <dbReference type="SAM" id="MobiDB-lite"/>
    </source>
</evidence>
<keyword evidence="5" id="KW-1185">Reference proteome</keyword>
<reference evidence="4 5" key="1">
    <citation type="journal article" date="2019" name="G3 (Bethesda)">
        <title>Sequencing of a Wild Apple (Malus baccata) Genome Unravels the Differences Between Cultivated and Wild Apple Species Regarding Disease Resistance and Cold Tolerance.</title>
        <authorList>
            <person name="Chen X."/>
        </authorList>
    </citation>
    <scope>NUCLEOTIDE SEQUENCE [LARGE SCALE GENOMIC DNA]</scope>
    <source>
        <strain evidence="5">cv. Shandingzi</strain>
        <tissue evidence="4">Leaves</tissue>
    </source>
</reference>